<proteinExistence type="predicted"/>
<comment type="caution">
    <text evidence="1">The sequence shown here is derived from an EMBL/GenBank/DDBJ whole genome shotgun (WGS) entry which is preliminary data.</text>
</comment>
<keyword evidence="2" id="KW-1185">Reference proteome</keyword>
<reference evidence="1" key="1">
    <citation type="journal article" date="2023" name="Science">
        <title>Elucidation of the pathway for biosynthesis of saponin adjuvants from the soapbark tree.</title>
        <authorList>
            <person name="Reed J."/>
            <person name="Orme A."/>
            <person name="El-Demerdash A."/>
            <person name="Owen C."/>
            <person name="Martin L.B.B."/>
            <person name="Misra R.C."/>
            <person name="Kikuchi S."/>
            <person name="Rejzek M."/>
            <person name="Martin A.C."/>
            <person name="Harkess A."/>
            <person name="Leebens-Mack J."/>
            <person name="Louveau T."/>
            <person name="Stephenson M.J."/>
            <person name="Osbourn A."/>
        </authorList>
    </citation>
    <scope>NUCLEOTIDE SEQUENCE</scope>
    <source>
        <strain evidence="1">S10</strain>
    </source>
</reference>
<dbReference type="KEGG" id="qsa:O6P43_028859"/>
<evidence type="ECO:0000313" key="1">
    <source>
        <dbReference type="EMBL" id="KAJ7948374.1"/>
    </source>
</evidence>
<name>A0AAD7PB56_QUISA</name>
<dbReference type="InterPro" id="IPR053342">
    <property type="entry name" value="Exosome_cofactor/PTGS_suppr"/>
</dbReference>
<evidence type="ECO:0000313" key="2">
    <source>
        <dbReference type="Proteomes" id="UP001163823"/>
    </source>
</evidence>
<accession>A0AAD7PB56</accession>
<protein>
    <submittedName>
        <fullName evidence="1">Phosphorelay protein</fullName>
    </submittedName>
</protein>
<dbReference type="PANTHER" id="PTHR37260:SF2">
    <property type="entry name" value="PROTEIN ECERIFERUM 16"/>
    <property type="match status" value="1"/>
</dbReference>
<dbReference type="PANTHER" id="PTHR37260">
    <property type="entry name" value="PHOSPHORELAY PROTEIN"/>
    <property type="match status" value="1"/>
</dbReference>
<sequence>MSKPTGHGEVLLHYPPVGFDMVKNFYSGSENLLGDSSSRYSDVIQPKCEGADYCHLIAEAQSQSYPYTYLDGFPSLHDVVPGEFNQGLVSNLYACSQGEGILSRIGEDNFVMEDEKTLSHECAEKGSAITSTQESDRLWPRYDNEVENSETLMIFMRRLRLIISIRRLHHLAPLAATMLYLSCVIKVPFQ</sequence>
<organism evidence="1 2">
    <name type="scientific">Quillaja saponaria</name>
    <name type="common">Soap bark tree</name>
    <dbReference type="NCBI Taxonomy" id="32244"/>
    <lineage>
        <taxon>Eukaryota</taxon>
        <taxon>Viridiplantae</taxon>
        <taxon>Streptophyta</taxon>
        <taxon>Embryophyta</taxon>
        <taxon>Tracheophyta</taxon>
        <taxon>Spermatophyta</taxon>
        <taxon>Magnoliopsida</taxon>
        <taxon>eudicotyledons</taxon>
        <taxon>Gunneridae</taxon>
        <taxon>Pentapetalae</taxon>
        <taxon>rosids</taxon>
        <taxon>fabids</taxon>
        <taxon>Fabales</taxon>
        <taxon>Quillajaceae</taxon>
        <taxon>Quillaja</taxon>
    </lineage>
</organism>
<dbReference type="EMBL" id="JARAOO010000012">
    <property type="protein sequence ID" value="KAJ7948374.1"/>
    <property type="molecule type" value="Genomic_DNA"/>
</dbReference>
<dbReference type="Proteomes" id="UP001163823">
    <property type="component" value="Chromosome 12"/>
</dbReference>
<dbReference type="AlphaFoldDB" id="A0AAD7PB56"/>
<gene>
    <name evidence="1" type="ORF">O6P43_028859</name>
</gene>